<dbReference type="PANTHER" id="PTHR24031">
    <property type="entry name" value="RNA HELICASE"/>
    <property type="match status" value="1"/>
</dbReference>
<evidence type="ECO:0000256" key="4">
    <source>
        <dbReference type="ARBA" id="ARBA00022840"/>
    </source>
</evidence>
<dbReference type="Gene3D" id="3.40.50.300">
    <property type="entry name" value="P-loop containing nucleotide triphosphate hydrolases"/>
    <property type="match status" value="2"/>
</dbReference>
<dbReference type="EC" id="3.6.4.13" evidence="7"/>
<reference evidence="12 13" key="1">
    <citation type="submission" date="2023-03" db="EMBL/GenBank/DDBJ databases">
        <title>Genome insight into feeding habits of ladybird beetles.</title>
        <authorList>
            <person name="Li H.-S."/>
            <person name="Huang Y.-H."/>
            <person name="Pang H."/>
        </authorList>
    </citation>
    <scope>NUCLEOTIDE SEQUENCE [LARGE SCALE GENOMIC DNA]</scope>
    <source>
        <strain evidence="12">SYSU_2023b</strain>
        <tissue evidence="12">Whole body</tissue>
    </source>
</reference>
<evidence type="ECO:0000256" key="5">
    <source>
        <dbReference type="ARBA" id="ARBA00022884"/>
    </source>
</evidence>
<accession>A0AAW1UE48</accession>
<keyword evidence="2 7" id="KW-0378">Hydrolase</keyword>
<evidence type="ECO:0000256" key="7">
    <source>
        <dbReference type="RuleBase" id="RU365068"/>
    </source>
</evidence>
<feature type="compositionally biased region" description="Basic and acidic residues" evidence="8">
    <location>
        <begin position="809"/>
        <end position="818"/>
    </location>
</feature>
<dbReference type="AlphaFoldDB" id="A0AAW1UE48"/>
<feature type="domain" description="Helicase ATP-binding" evidence="9">
    <location>
        <begin position="76"/>
        <end position="250"/>
    </location>
</feature>
<dbReference type="PROSITE" id="PS51194">
    <property type="entry name" value="HELICASE_CTER"/>
    <property type="match status" value="1"/>
</dbReference>
<keyword evidence="5 7" id="KW-0694">RNA-binding</keyword>
<evidence type="ECO:0000259" key="9">
    <source>
        <dbReference type="PROSITE" id="PS51192"/>
    </source>
</evidence>
<feature type="compositionally biased region" description="Basic and acidic residues" evidence="8">
    <location>
        <begin position="765"/>
        <end position="785"/>
    </location>
</feature>
<comment type="caution">
    <text evidence="12">The sequence shown here is derived from an EMBL/GenBank/DDBJ whole genome shotgun (WGS) entry which is preliminary data.</text>
</comment>
<dbReference type="PROSITE" id="PS00039">
    <property type="entry name" value="DEAD_ATP_HELICASE"/>
    <property type="match status" value="1"/>
</dbReference>
<evidence type="ECO:0000256" key="1">
    <source>
        <dbReference type="ARBA" id="ARBA00022741"/>
    </source>
</evidence>
<dbReference type="InterPro" id="IPR014014">
    <property type="entry name" value="RNA_helicase_DEAD_Q_motif"/>
</dbReference>
<evidence type="ECO:0000313" key="13">
    <source>
        <dbReference type="Proteomes" id="UP001431783"/>
    </source>
</evidence>
<dbReference type="InterPro" id="IPR025313">
    <property type="entry name" value="SPB4-like_CTE"/>
</dbReference>
<keyword evidence="4 7" id="KW-0067">ATP-binding</keyword>
<dbReference type="InterPro" id="IPR011545">
    <property type="entry name" value="DEAD/DEAH_box_helicase_dom"/>
</dbReference>
<dbReference type="InterPro" id="IPR027417">
    <property type="entry name" value="P-loop_NTPase"/>
</dbReference>
<evidence type="ECO:0000313" key="12">
    <source>
        <dbReference type="EMBL" id="KAK9881936.1"/>
    </source>
</evidence>
<keyword evidence="3 7" id="KW-0347">Helicase</keyword>
<dbReference type="Pfam" id="PF00270">
    <property type="entry name" value="DEAD"/>
    <property type="match status" value="1"/>
</dbReference>
<keyword evidence="13" id="KW-1185">Reference proteome</keyword>
<name>A0AAW1UE48_9CUCU</name>
<dbReference type="CDD" id="cd18787">
    <property type="entry name" value="SF2_C_DEAD"/>
    <property type="match status" value="1"/>
</dbReference>
<dbReference type="SUPFAM" id="SSF52540">
    <property type="entry name" value="P-loop containing nucleoside triphosphate hydrolases"/>
    <property type="match status" value="1"/>
</dbReference>
<dbReference type="PROSITE" id="PS51195">
    <property type="entry name" value="Q_MOTIF"/>
    <property type="match status" value="1"/>
</dbReference>
<keyword evidence="1 7" id="KW-0547">Nucleotide-binding</keyword>
<evidence type="ECO:0000256" key="8">
    <source>
        <dbReference type="SAM" id="MobiDB-lite"/>
    </source>
</evidence>
<dbReference type="GO" id="GO:0003723">
    <property type="term" value="F:RNA binding"/>
    <property type="evidence" value="ECO:0007669"/>
    <property type="project" value="UniProtKB-UniRule"/>
</dbReference>
<dbReference type="SMART" id="SM01178">
    <property type="entry name" value="DUF4217"/>
    <property type="match status" value="1"/>
</dbReference>
<evidence type="ECO:0000259" key="10">
    <source>
        <dbReference type="PROSITE" id="PS51194"/>
    </source>
</evidence>
<dbReference type="GO" id="GO:0005524">
    <property type="term" value="F:ATP binding"/>
    <property type="evidence" value="ECO:0007669"/>
    <property type="project" value="UniProtKB-UniRule"/>
</dbReference>
<comment type="similarity">
    <text evidence="7">Belongs to the DEAD box helicase family.</text>
</comment>
<evidence type="ECO:0000256" key="3">
    <source>
        <dbReference type="ARBA" id="ARBA00022806"/>
    </source>
</evidence>
<feature type="region of interest" description="Disordered" evidence="8">
    <location>
        <begin position="749"/>
        <end position="827"/>
    </location>
</feature>
<sequence length="851" mass="97569">MSNDKKKDKKVKFPRKKKYNGKPETEIIKELQAKYDDKIDLETIKTFVDFPLSPNTIKGLKASGYSKPTDIQKESLMLALAGKDILGAAQTGSGKTLAFIIPILEKLFCKQWTHLDGLGALVITPTRELAYQIFETLRRVGVHHNFSAGLIIGGKDLKFERKRIDQCNIMISTPGRLLQHMDENPLFDAVNLQILVLDEADRCLDMGFQQTMNAIIAHLPVKRQTMLFSATQTKSVKDLARLSLKDPCYISVHENAKHSTPPGLRQSYVVCELKDKISILWSFIKTHLKQKCIIFMSSCKQVKYIFEIFSKLRPGISLSALYGTLHQMRRMEIYESFVRKSSAVLFATDLAARGLDFPEVHWVVQVDCPEDSATYIHRVGRTARYHKDGESLLLLMKSELKMLDELQTRKIPIEEIDINPKRLNNPVRKMEAYLCSNPSLKESAQRAFVAYAKSVYLMKNKKVFNVETLDTDSFAHSLGLAIPPRIRFLQRMKSKQNNDSISDKTNKVSTNKKYFDTDEEDEGLSDEIESAKDQTSDKVDEINNSEESHCEVDDDVDSMQSDNDFNANQEMDVKSNHGFNVNEDSEDDDIYTVKRKNHDIDKSKKIKSDQIDSYSDEQPVTKETIHQDVMPEHIKFDEHNSYSRIKKKPTTKAALAKKILKHNIVVNKKITFDNTGEAVLQSTKEKKSEIAQEYENECLGGIDIEKAKLVLQQEDVFDRQLFREKVKAKHKEEKRKLKEKKLMEREIDQFDEESGEEPDLSWLPDPDKVYGDKNNEEKSLEHNSNDEENVHEEIEVPVVKPKKKSGKHKNMEDLETHGPAKKKKKLEKIKQINSSLSVDQAEELALLLLKK</sequence>
<dbReference type="InterPro" id="IPR000629">
    <property type="entry name" value="RNA-helicase_DEAD-box_CS"/>
</dbReference>
<dbReference type="InterPro" id="IPR001650">
    <property type="entry name" value="Helicase_C-like"/>
</dbReference>
<protein>
    <recommendedName>
        <fullName evidence="7">ATP-dependent RNA helicase</fullName>
        <ecNumber evidence="7">3.6.4.13</ecNumber>
    </recommendedName>
</protein>
<dbReference type="Pfam" id="PF13959">
    <property type="entry name" value="CTE_SPB4"/>
    <property type="match status" value="1"/>
</dbReference>
<evidence type="ECO:0000256" key="6">
    <source>
        <dbReference type="PROSITE-ProRule" id="PRU00552"/>
    </source>
</evidence>
<dbReference type="Proteomes" id="UP001431783">
    <property type="component" value="Unassembled WGS sequence"/>
</dbReference>
<feature type="compositionally biased region" description="Basic and acidic residues" evidence="8">
    <location>
        <begin position="529"/>
        <end position="551"/>
    </location>
</feature>
<dbReference type="Pfam" id="PF00271">
    <property type="entry name" value="Helicase_C"/>
    <property type="match status" value="1"/>
</dbReference>
<evidence type="ECO:0000256" key="2">
    <source>
        <dbReference type="ARBA" id="ARBA00022801"/>
    </source>
</evidence>
<organism evidence="12 13">
    <name type="scientific">Henosepilachna vigintioctopunctata</name>
    <dbReference type="NCBI Taxonomy" id="420089"/>
    <lineage>
        <taxon>Eukaryota</taxon>
        <taxon>Metazoa</taxon>
        <taxon>Ecdysozoa</taxon>
        <taxon>Arthropoda</taxon>
        <taxon>Hexapoda</taxon>
        <taxon>Insecta</taxon>
        <taxon>Pterygota</taxon>
        <taxon>Neoptera</taxon>
        <taxon>Endopterygota</taxon>
        <taxon>Coleoptera</taxon>
        <taxon>Polyphaga</taxon>
        <taxon>Cucujiformia</taxon>
        <taxon>Coccinelloidea</taxon>
        <taxon>Coccinellidae</taxon>
        <taxon>Epilachninae</taxon>
        <taxon>Epilachnini</taxon>
        <taxon>Henosepilachna</taxon>
    </lineage>
</organism>
<feature type="short sequence motif" description="Q motif" evidence="6">
    <location>
        <begin position="45"/>
        <end position="73"/>
    </location>
</feature>
<dbReference type="CDD" id="cd17941">
    <property type="entry name" value="DEADc_DDX10"/>
    <property type="match status" value="1"/>
</dbReference>
<dbReference type="SMART" id="SM00487">
    <property type="entry name" value="DEXDc"/>
    <property type="match status" value="1"/>
</dbReference>
<proteinExistence type="inferred from homology"/>
<comment type="function">
    <text evidence="7">RNA helicase.</text>
</comment>
<gene>
    <name evidence="12" type="ORF">WA026_018130</name>
</gene>
<dbReference type="EMBL" id="JARQZJ010000071">
    <property type="protein sequence ID" value="KAK9881936.1"/>
    <property type="molecule type" value="Genomic_DNA"/>
</dbReference>
<dbReference type="GO" id="GO:0016787">
    <property type="term" value="F:hydrolase activity"/>
    <property type="evidence" value="ECO:0007669"/>
    <property type="project" value="UniProtKB-KW"/>
</dbReference>
<dbReference type="GO" id="GO:0003724">
    <property type="term" value="F:RNA helicase activity"/>
    <property type="evidence" value="ECO:0007669"/>
    <property type="project" value="UniProtKB-EC"/>
</dbReference>
<feature type="region of interest" description="Disordered" evidence="8">
    <location>
        <begin position="512"/>
        <end position="564"/>
    </location>
</feature>
<feature type="compositionally biased region" description="Acidic residues" evidence="8">
    <location>
        <begin position="749"/>
        <end position="759"/>
    </location>
</feature>
<feature type="domain" description="DEAD-box RNA helicase Q" evidence="11">
    <location>
        <begin position="45"/>
        <end position="73"/>
    </location>
</feature>
<dbReference type="InterPro" id="IPR014001">
    <property type="entry name" value="Helicase_ATP-bd"/>
</dbReference>
<comment type="domain">
    <text evidence="7">The Q motif is unique to and characteristic of the DEAD box family of RNA helicases and controls ATP binding and hydrolysis.</text>
</comment>
<feature type="domain" description="Helicase C-terminal" evidence="10">
    <location>
        <begin position="263"/>
        <end position="424"/>
    </location>
</feature>
<dbReference type="PROSITE" id="PS51192">
    <property type="entry name" value="HELICASE_ATP_BIND_1"/>
    <property type="match status" value="1"/>
</dbReference>
<comment type="catalytic activity">
    <reaction evidence="7">
        <text>ATP + H2O = ADP + phosphate + H(+)</text>
        <dbReference type="Rhea" id="RHEA:13065"/>
        <dbReference type="ChEBI" id="CHEBI:15377"/>
        <dbReference type="ChEBI" id="CHEBI:15378"/>
        <dbReference type="ChEBI" id="CHEBI:30616"/>
        <dbReference type="ChEBI" id="CHEBI:43474"/>
        <dbReference type="ChEBI" id="CHEBI:456216"/>
        <dbReference type="EC" id="3.6.4.13"/>
    </reaction>
</comment>
<feature type="compositionally biased region" description="Acidic residues" evidence="8">
    <location>
        <begin position="517"/>
        <end position="528"/>
    </location>
</feature>
<dbReference type="GO" id="GO:0010468">
    <property type="term" value="P:regulation of gene expression"/>
    <property type="evidence" value="ECO:0007669"/>
    <property type="project" value="UniProtKB-ARBA"/>
</dbReference>
<dbReference type="SMART" id="SM00490">
    <property type="entry name" value="HELICc"/>
    <property type="match status" value="1"/>
</dbReference>
<evidence type="ECO:0000259" key="11">
    <source>
        <dbReference type="PROSITE" id="PS51195"/>
    </source>
</evidence>